<dbReference type="PROSITE" id="PS51257">
    <property type="entry name" value="PROKAR_LIPOPROTEIN"/>
    <property type="match status" value="1"/>
</dbReference>
<comment type="caution">
    <text evidence="1">The sequence shown here is derived from an EMBL/GenBank/DDBJ whole genome shotgun (WGS) entry which is preliminary data.</text>
</comment>
<proteinExistence type="predicted"/>
<gene>
    <name evidence="1" type="ORF">BDD18_1234</name>
</gene>
<dbReference type="InterPro" id="IPR021986">
    <property type="entry name" value="Spherulin4"/>
</dbReference>
<sequence>MSRLLNSLRRPARLPPIAALVASCGGGSGGSDTPTPPSTVQVTITAPASASVLTAQTPVAVQAQVSVSGSAAADGTAVSFSMPGGSFSPVAPQTRSGLASTSLTGTTAGAQTLTARSTVNGATGTGTQTIYLRPQPAALEILVPAYFHPTTNTGWSQMAASASANPAVGITAILNPSNGIFTTADAATLQAARNLVAAGGKVIGYVYTRYGTGSRSLADIKTNIDRYLDLYRSSVISGIFLDEMSANETHIPFYREIYDHIKARGATLRVVGNPGLVPAAAYAGVTDAIVSFEGAATTFQNFDPRTSTPWLYTLTNSRHAMLVHNADNCTAMQTAVQAAASARYNHGLVYATNLQYNPSTQVGNPWASLPSYWSSLVGTVRAINTATALPAC</sequence>
<evidence type="ECO:0000313" key="2">
    <source>
        <dbReference type="Proteomes" id="UP000316993"/>
    </source>
</evidence>
<dbReference type="AlphaFoldDB" id="A0A543LL25"/>
<dbReference type="EMBL" id="VFPV01000001">
    <property type="protein sequence ID" value="TQN08077.1"/>
    <property type="molecule type" value="Genomic_DNA"/>
</dbReference>
<evidence type="ECO:0000313" key="1">
    <source>
        <dbReference type="EMBL" id="TQN08077.1"/>
    </source>
</evidence>
<dbReference type="PANTHER" id="PTHR35040">
    <property type="match status" value="1"/>
</dbReference>
<name>A0A543LL25_9BURK</name>
<dbReference type="Proteomes" id="UP000316993">
    <property type="component" value="Unassembled WGS sequence"/>
</dbReference>
<accession>A0A543LL25</accession>
<organism evidence="1 2">
    <name type="scientific">Acidovorax temperans</name>
    <dbReference type="NCBI Taxonomy" id="80878"/>
    <lineage>
        <taxon>Bacteria</taxon>
        <taxon>Pseudomonadati</taxon>
        <taxon>Pseudomonadota</taxon>
        <taxon>Betaproteobacteria</taxon>
        <taxon>Burkholderiales</taxon>
        <taxon>Comamonadaceae</taxon>
        <taxon>Acidovorax</taxon>
    </lineage>
</organism>
<dbReference type="PANTHER" id="PTHR35040:SF9">
    <property type="entry name" value="4-LIKE CELL SURFACE PROTEIN, PUTATIVE (AFU_ORTHOLOGUE AFUA_4G14080)-RELATED"/>
    <property type="match status" value="1"/>
</dbReference>
<dbReference type="Pfam" id="PF12138">
    <property type="entry name" value="Spherulin4"/>
    <property type="match status" value="1"/>
</dbReference>
<reference evidence="1 2" key="1">
    <citation type="submission" date="2019-06" db="EMBL/GenBank/DDBJ databases">
        <title>Genomic Encyclopedia of Archaeal and Bacterial Type Strains, Phase II (KMG-II): from individual species to whole genera.</title>
        <authorList>
            <person name="Goeker M."/>
        </authorList>
    </citation>
    <scope>NUCLEOTIDE SEQUENCE [LARGE SCALE GENOMIC DNA]</scope>
    <source>
        <strain evidence="1 2">DSM 7270</strain>
    </source>
</reference>
<protein>
    <submittedName>
        <fullName evidence="1">Spherulation-specific family 4 protein</fullName>
    </submittedName>
</protein>